<proteinExistence type="predicted"/>
<dbReference type="OrthoDB" id="55284at2759"/>
<dbReference type="Proteomes" id="UP000095751">
    <property type="component" value="Unassembled WGS sequence"/>
</dbReference>
<feature type="region of interest" description="Disordered" evidence="1">
    <location>
        <begin position="44"/>
        <end position="65"/>
    </location>
</feature>
<dbReference type="AlphaFoldDB" id="A0A1E7FF10"/>
<sequence>MNDSMEEINGKFICIPNNGTCHSEKLVWIGCGATYVADLSNSEWADTTRHTRSTPSTSNGSASDTRIRSFPLNLQHRSIFSASLSPNPSSFSSPAPSRRNPLPTTITIPICMNMRKSSIIAASSAGNGLYAERQPLSRSKPTPLPSVVPVGIRLKQPPTRVELPIFPVSQPPETPNTHETSAHCFEVKFTAAEARNTWRLEIRNDQDRNLVGTSLDEHNAALFKQYDYDLSKLLPDFQDTTVAFGSEYRPIEDLRIILGKHPNFDFFESTVLSGMDYHFTCELTEDERMAELLAQMARENHSSATSDLNGLNGMTGKDVTTKGFSLNPTW</sequence>
<evidence type="ECO:0000313" key="2">
    <source>
        <dbReference type="EMBL" id="OEU16750.1"/>
    </source>
</evidence>
<organism evidence="2 3">
    <name type="scientific">Fragilariopsis cylindrus CCMP1102</name>
    <dbReference type="NCBI Taxonomy" id="635003"/>
    <lineage>
        <taxon>Eukaryota</taxon>
        <taxon>Sar</taxon>
        <taxon>Stramenopiles</taxon>
        <taxon>Ochrophyta</taxon>
        <taxon>Bacillariophyta</taxon>
        <taxon>Bacillariophyceae</taxon>
        <taxon>Bacillariophycidae</taxon>
        <taxon>Bacillariales</taxon>
        <taxon>Bacillariaceae</taxon>
        <taxon>Fragilariopsis</taxon>
    </lineage>
</organism>
<evidence type="ECO:0000313" key="3">
    <source>
        <dbReference type="Proteomes" id="UP000095751"/>
    </source>
</evidence>
<evidence type="ECO:0000256" key="1">
    <source>
        <dbReference type="SAM" id="MobiDB-lite"/>
    </source>
</evidence>
<dbReference type="InParanoid" id="A0A1E7FF10"/>
<protein>
    <submittedName>
        <fullName evidence="2">Uncharacterized protein</fullName>
    </submittedName>
</protein>
<accession>A0A1E7FF10</accession>
<keyword evidence="3" id="KW-1185">Reference proteome</keyword>
<reference evidence="2 3" key="1">
    <citation type="submission" date="2016-09" db="EMBL/GenBank/DDBJ databases">
        <title>Extensive genetic diversity and differential bi-allelic expression allows diatom success in the polar Southern Ocean.</title>
        <authorList>
            <consortium name="DOE Joint Genome Institute"/>
            <person name="Mock T."/>
            <person name="Otillar R.P."/>
            <person name="Strauss J."/>
            <person name="Dupont C."/>
            <person name="Frickenhaus S."/>
            <person name="Maumus F."/>
            <person name="Mcmullan M."/>
            <person name="Sanges R."/>
            <person name="Schmutz J."/>
            <person name="Toseland A."/>
            <person name="Valas R."/>
            <person name="Veluchamy A."/>
            <person name="Ward B.J."/>
            <person name="Allen A."/>
            <person name="Barry K."/>
            <person name="Falciatore A."/>
            <person name="Ferrante M."/>
            <person name="Fortunato A.E."/>
            <person name="Gloeckner G."/>
            <person name="Gruber A."/>
            <person name="Hipkin R."/>
            <person name="Janech M."/>
            <person name="Kroth P."/>
            <person name="Leese F."/>
            <person name="Lindquist E."/>
            <person name="Lyon B.R."/>
            <person name="Martin J."/>
            <person name="Mayer C."/>
            <person name="Parker M."/>
            <person name="Quesneville H."/>
            <person name="Raymond J."/>
            <person name="Uhlig C."/>
            <person name="Valentin K.U."/>
            <person name="Worden A.Z."/>
            <person name="Armbrust E.V."/>
            <person name="Bowler C."/>
            <person name="Green B."/>
            <person name="Moulton V."/>
            <person name="Van Oosterhout C."/>
            <person name="Grigoriev I."/>
        </authorList>
    </citation>
    <scope>NUCLEOTIDE SEQUENCE [LARGE SCALE GENOMIC DNA]</scope>
    <source>
        <strain evidence="2 3">CCMP1102</strain>
    </source>
</reference>
<dbReference type="EMBL" id="KV784358">
    <property type="protein sequence ID" value="OEU16750.1"/>
    <property type="molecule type" value="Genomic_DNA"/>
</dbReference>
<dbReference type="KEGG" id="fcy:FRACYDRAFT_239343"/>
<gene>
    <name evidence="2" type="ORF">FRACYDRAFT_239343</name>
</gene>
<name>A0A1E7FF10_9STRA</name>